<gene>
    <name evidence="2" type="ORF">FHS36_005164</name>
</gene>
<dbReference type="EC" id="1.13.11.80" evidence="2"/>
<dbReference type="GO" id="GO:0006635">
    <property type="term" value="P:fatty acid beta-oxidation"/>
    <property type="evidence" value="ECO:0007669"/>
    <property type="project" value="TreeGrafter"/>
</dbReference>
<accession>A0A7W8BE46</accession>
<dbReference type="AlphaFoldDB" id="A0A7W8BE46"/>
<dbReference type="InterPro" id="IPR053482">
    <property type="entry name" value="DPA-CoA_Dioxygenase"/>
</dbReference>
<comment type="caution">
    <text evidence="2">The sequence shown here is derived from an EMBL/GenBank/DDBJ whole genome shotgun (WGS) entry which is preliminary data.</text>
</comment>
<dbReference type="InterPro" id="IPR001753">
    <property type="entry name" value="Enoyl-CoA_hydra/iso"/>
</dbReference>
<sequence>MSEDRTPTAPRTVATDEDTSGLAPRVDRWEAARPPLGRTVREDAEALAQHISEAEDLLAALPPRPERDRTQRQDAARLADGGRRLRDRFLRLHAESVYDTLTDGRTRHPRVDELVYAAAEAFPGLVPTRARIAAELRHIQAHKEGREIDQGIFFRALLRSPKAGAHLVDSMLLPTRRALDLLPGFRRDGRADLGTVLIERRGAAAHVTVNNQSCLNAEDNRLMADLETAVDLALLDDGVRVGVLRGGVMDHPRHRGRRVFSAGINLRHLREGRISFVDFLLGRELGLLNKLAKGVIPDPDPDAFPDRTVQKPWIGVVDSFAIGGGTQILLVLDRVIAAEDAYFSLPAAQEGIVPGTGNLRLGRLTGSRPARRIILGGHRIAATDPDAGFLCDQVVPTAGLDAAVEASVRELDSPAVVANRRMLGLAEEPADAFRAYLAEFSLVQAYRSYSEDVLEKVGRAWARPGASG</sequence>
<proteinExistence type="predicted"/>
<reference evidence="2 3" key="1">
    <citation type="submission" date="2020-08" db="EMBL/GenBank/DDBJ databases">
        <title>Genomic Encyclopedia of Type Strains, Phase III (KMG-III): the genomes of soil and plant-associated and newly described type strains.</title>
        <authorList>
            <person name="Whitman W."/>
        </authorList>
    </citation>
    <scope>NUCLEOTIDE SEQUENCE [LARGE SCALE GENOMIC DNA]</scope>
    <source>
        <strain evidence="2 3">CECT 3259</strain>
    </source>
</reference>
<dbReference type="Proteomes" id="UP000528608">
    <property type="component" value="Unassembled WGS sequence"/>
</dbReference>
<dbReference type="EMBL" id="JACHJF010000020">
    <property type="protein sequence ID" value="MBB5121695.1"/>
    <property type="molecule type" value="Genomic_DNA"/>
</dbReference>
<evidence type="ECO:0000313" key="2">
    <source>
        <dbReference type="EMBL" id="MBB5121695.1"/>
    </source>
</evidence>
<dbReference type="PANTHER" id="PTHR11941">
    <property type="entry name" value="ENOYL-COA HYDRATASE-RELATED"/>
    <property type="match status" value="1"/>
</dbReference>
<feature type="region of interest" description="Disordered" evidence="1">
    <location>
        <begin position="1"/>
        <end position="36"/>
    </location>
</feature>
<dbReference type="OrthoDB" id="7337390at2"/>
<organism evidence="2 3">
    <name type="scientific">Streptomyces eurocidicus</name>
    <name type="common">Streptoverticillium eurocidicus</name>
    <dbReference type="NCBI Taxonomy" id="66423"/>
    <lineage>
        <taxon>Bacteria</taxon>
        <taxon>Bacillati</taxon>
        <taxon>Actinomycetota</taxon>
        <taxon>Actinomycetes</taxon>
        <taxon>Kitasatosporales</taxon>
        <taxon>Streptomycetaceae</taxon>
        <taxon>Streptomyces</taxon>
    </lineage>
</organism>
<dbReference type="RefSeq" id="WP_102917552.1">
    <property type="nucleotide sequence ID" value="NZ_JACHJF010000020.1"/>
</dbReference>
<dbReference type="Pfam" id="PF00378">
    <property type="entry name" value="ECH_1"/>
    <property type="match status" value="1"/>
</dbReference>
<dbReference type="Gene3D" id="3.90.226.10">
    <property type="entry name" value="2-enoyl-CoA Hydratase, Chain A, domain 1"/>
    <property type="match status" value="1"/>
</dbReference>
<dbReference type="GO" id="GO:0016491">
    <property type="term" value="F:oxidoreductase activity"/>
    <property type="evidence" value="ECO:0007669"/>
    <property type="project" value="UniProtKB-KW"/>
</dbReference>
<dbReference type="SUPFAM" id="SSF52096">
    <property type="entry name" value="ClpP/crotonase"/>
    <property type="match status" value="1"/>
</dbReference>
<evidence type="ECO:0000256" key="1">
    <source>
        <dbReference type="SAM" id="MobiDB-lite"/>
    </source>
</evidence>
<protein>
    <submittedName>
        <fullName evidence="2">Thioesterase DpgC</fullName>
        <ecNumber evidence="2">1.13.11.80</ecNumber>
    </submittedName>
</protein>
<dbReference type="NCBIfam" id="NF042432">
    <property type="entry name" value="DHPACoAdixog_DpgC"/>
    <property type="match status" value="1"/>
</dbReference>
<name>A0A7W8BE46_STREU</name>
<dbReference type="CDD" id="cd06558">
    <property type="entry name" value="crotonase-like"/>
    <property type="match status" value="1"/>
</dbReference>
<evidence type="ECO:0000313" key="3">
    <source>
        <dbReference type="Proteomes" id="UP000528608"/>
    </source>
</evidence>
<dbReference type="Gene3D" id="1.20.58.1300">
    <property type="match status" value="1"/>
</dbReference>
<dbReference type="InterPro" id="IPR029045">
    <property type="entry name" value="ClpP/crotonase-like_dom_sf"/>
</dbReference>
<keyword evidence="2" id="KW-0560">Oxidoreductase</keyword>
<dbReference type="PANTHER" id="PTHR11941:SF54">
    <property type="entry name" value="ENOYL-COA HYDRATASE, MITOCHONDRIAL"/>
    <property type="match status" value="1"/>
</dbReference>